<dbReference type="InterPro" id="IPR004960">
    <property type="entry name" value="LipA_acyltrans"/>
</dbReference>
<dbReference type="eggNOG" id="COG1560">
    <property type="taxonomic scope" value="Bacteria"/>
</dbReference>
<evidence type="ECO:0000256" key="5">
    <source>
        <dbReference type="ARBA" id="ARBA00023136"/>
    </source>
</evidence>
<dbReference type="PANTHER" id="PTHR30606:SF9">
    <property type="entry name" value="LIPID A BIOSYNTHESIS LAUROYLTRANSFERASE"/>
    <property type="match status" value="1"/>
</dbReference>
<dbReference type="STRING" id="472175.EL18_00824"/>
<evidence type="ECO:0000256" key="2">
    <source>
        <dbReference type="ARBA" id="ARBA00022475"/>
    </source>
</evidence>
<dbReference type="NCBIfam" id="NF005120">
    <property type="entry name" value="PRK06553.1"/>
    <property type="match status" value="1"/>
</dbReference>
<evidence type="ECO:0000256" key="6">
    <source>
        <dbReference type="ARBA" id="ARBA00023315"/>
    </source>
</evidence>
<dbReference type="AlphaFoldDB" id="A0A084UA19"/>
<comment type="caution">
    <text evidence="7">The sequence shown here is derived from an EMBL/GenBank/DDBJ whole genome shotgun (WGS) entry which is preliminary data.</text>
</comment>
<evidence type="ECO:0000313" key="7">
    <source>
        <dbReference type="EMBL" id="KFB09805.1"/>
    </source>
</evidence>
<dbReference type="GO" id="GO:0005886">
    <property type="term" value="C:plasma membrane"/>
    <property type="evidence" value="ECO:0007669"/>
    <property type="project" value="UniProtKB-SubCell"/>
</dbReference>
<name>A0A084UA19_9HYPH</name>
<dbReference type="Proteomes" id="UP000053675">
    <property type="component" value="Unassembled WGS sequence"/>
</dbReference>
<dbReference type="EMBL" id="JMQM01000001">
    <property type="protein sequence ID" value="KFB09805.1"/>
    <property type="molecule type" value="Genomic_DNA"/>
</dbReference>
<keyword evidence="8" id="KW-1185">Reference proteome</keyword>
<evidence type="ECO:0000256" key="4">
    <source>
        <dbReference type="ARBA" id="ARBA00022679"/>
    </source>
</evidence>
<gene>
    <name evidence="7" type="ORF">EL18_00824</name>
</gene>
<dbReference type="PANTHER" id="PTHR30606">
    <property type="entry name" value="LIPID A BIOSYNTHESIS LAUROYL ACYLTRANSFERASE"/>
    <property type="match status" value="1"/>
</dbReference>
<protein>
    <submittedName>
        <fullName evidence="7">Lipid A biosynthesis lauroyl acyltransferase</fullName>
    </submittedName>
</protein>
<sequence length="306" mass="34876">MKPFIAKLLRGLKQAEYWVTARFALTALFLLRLLPMESAMNFAERVARRLGPLFGRHRVATSNLRAAYPEKSDEEIEAIASDMWANMARLAVEYIYLDRLFDYDPDAAATGRVEVEGAEIFERIRTEGGPHIFFTAHLGNFEFLPIAASTFGLSLTALFRPPNNPYIADYIYKTRSSSMGGLLASRAGAALQLARVLEKGGNVGALVDQKFMRGVPTTFFGRPCQTSPLVPKLARQYECDVYPARCIRLPDGRYRLEIEERLRLPHLTDGEVDVPAMAQMLNDTVERWVREDPGQWMWFHKRWQIR</sequence>
<dbReference type="GO" id="GO:0009247">
    <property type="term" value="P:glycolipid biosynthetic process"/>
    <property type="evidence" value="ECO:0007669"/>
    <property type="project" value="UniProtKB-ARBA"/>
</dbReference>
<dbReference type="GO" id="GO:0016746">
    <property type="term" value="F:acyltransferase activity"/>
    <property type="evidence" value="ECO:0007669"/>
    <property type="project" value="UniProtKB-KW"/>
</dbReference>
<dbReference type="RefSeq" id="WP_036480015.1">
    <property type="nucleotide sequence ID" value="NZ_JMQM01000001.1"/>
</dbReference>
<reference evidence="7 8" key="1">
    <citation type="submission" date="2014-05" db="EMBL/GenBank/DDBJ databases">
        <title>Draft Genome Sequence of Nitratireductor basaltis Strain UMTGB225, A Marine Bacterium Isolated from Green Barrel Tunicate.</title>
        <authorList>
            <person name="Gan H.Y."/>
        </authorList>
    </citation>
    <scope>NUCLEOTIDE SEQUENCE [LARGE SCALE GENOMIC DNA]</scope>
    <source>
        <strain evidence="7 8">UMTGB225</strain>
    </source>
</reference>
<evidence type="ECO:0000256" key="1">
    <source>
        <dbReference type="ARBA" id="ARBA00004533"/>
    </source>
</evidence>
<dbReference type="PATRIC" id="fig|472175.3.peg.836"/>
<accession>A0A084UA19</accession>
<evidence type="ECO:0000256" key="3">
    <source>
        <dbReference type="ARBA" id="ARBA00022519"/>
    </source>
</evidence>
<comment type="subcellular location">
    <subcellularLocation>
        <location evidence="1">Cell inner membrane</location>
    </subcellularLocation>
</comment>
<keyword evidence="3" id="KW-0997">Cell inner membrane</keyword>
<evidence type="ECO:0000313" key="8">
    <source>
        <dbReference type="Proteomes" id="UP000053675"/>
    </source>
</evidence>
<organism evidence="7 8">
    <name type="scientific">Nitratireductor basaltis</name>
    <dbReference type="NCBI Taxonomy" id="472175"/>
    <lineage>
        <taxon>Bacteria</taxon>
        <taxon>Pseudomonadati</taxon>
        <taxon>Pseudomonadota</taxon>
        <taxon>Alphaproteobacteria</taxon>
        <taxon>Hyphomicrobiales</taxon>
        <taxon>Phyllobacteriaceae</taxon>
        <taxon>Nitratireductor</taxon>
    </lineage>
</organism>
<keyword evidence="6 7" id="KW-0012">Acyltransferase</keyword>
<keyword evidence="2" id="KW-1003">Cell membrane</keyword>
<keyword evidence="4 7" id="KW-0808">Transferase</keyword>
<proteinExistence type="predicted"/>
<dbReference type="CDD" id="cd07984">
    <property type="entry name" value="LPLAT_LABLAT-like"/>
    <property type="match status" value="1"/>
</dbReference>
<dbReference type="Pfam" id="PF03279">
    <property type="entry name" value="Lip_A_acyltrans"/>
    <property type="match status" value="1"/>
</dbReference>
<dbReference type="OrthoDB" id="9801955at2"/>
<keyword evidence="5" id="KW-0472">Membrane</keyword>